<sequence length="86" mass="9670">MFDTGTRQALSINHNYVNLPHRKEVRKGAAGSGQSFMINVNDTISTVKFSNGVTYNNLINVESSNYGWLENKVTPDFLGFIGYDFF</sequence>
<evidence type="ECO:0000313" key="1">
    <source>
        <dbReference type="EMBL" id="KAA2239094.1"/>
    </source>
</evidence>
<comment type="caution">
    <text evidence="1">The sequence shown here is derived from an EMBL/GenBank/DDBJ whole genome shotgun (WGS) entry which is preliminary data.</text>
</comment>
<organism evidence="1 2">
    <name type="scientific">Chitinophaga agrisoli</name>
    <dbReference type="NCBI Taxonomy" id="2607653"/>
    <lineage>
        <taxon>Bacteria</taxon>
        <taxon>Pseudomonadati</taxon>
        <taxon>Bacteroidota</taxon>
        <taxon>Chitinophagia</taxon>
        <taxon>Chitinophagales</taxon>
        <taxon>Chitinophagaceae</taxon>
        <taxon>Chitinophaga</taxon>
    </lineage>
</organism>
<dbReference type="Proteomes" id="UP000324611">
    <property type="component" value="Unassembled WGS sequence"/>
</dbReference>
<accession>A0A5B2VJT0</accession>
<evidence type="ECO:0000313" key="2">
    <source>
        <dbReference type="Proteomes" id="UP000324611"/>
    </source>
</evidence>
<reference evidence="1 2" key="2">
    <citation type="submission" date="2019-09" db="EMBL/GenBank/DDBJ databases">
        <authorList>
            <person name="Jin C."/>
        </authorList>
    </citation>
    <scope>NUCLEOTIDE SEQUENCE [LARGE SCALE GENOMIC DNA]</scope>
    <source>
        <strain evidence="1 2">BN140078</strain>
    </source>
</reference>
<dbReference type="AlphaFoldDB" id="A0A5B2VJT0"/>
<dbReference type="EMBL" id="VUOC01000004">
    <property type="protein sequence ID" value="KAA2239094.1"/>
    <property type="molecule type" value="Genomic_DNA"/>
</dbReference>
<proteinExistence type="predicted"/>
<gene>
    <name evidence="1" type="ORF">F0L74_23060</name>
</gene>
<protein>
    <submittedName>
        <fullName evidence="1">Uncharacterized protein</fullName>
    </submittedName>
</protein>
<dbReference type="RefSeq" id="WP_149840273.1">
    <property type="nucleotide sequence ID" value="NZ_VUOC01000004.1"/>
</dbReference>
<reference evidence="1 2" key="1">
    <citation type="submission" date="2019-09" db="EMBL/GenBank/DDBJ databases">
        <title>Chitinophaga ginsengihumi sp. nov., isolated from soil of ginseng rhizosphere.</title>
        <authorList>
            <person name="Lee J."/>
        </authorList>
    </citation>
    <scope>NUCLEOTIDE SEQUENCE [LARGE SCALE GENOMIC DNA]</scope>
    <source>
        <strain evidence="1 2">BN140078</strain>
    </source>
</reference>
<name>A0A5B2VJT0_9BACT</name>
<keyword evidence="2" id="KW-1185">Reference proteome</keyword>